<dbReference type="InterPro" id="IPR038225">
    <property type="entry name" value="TagF_sf"/>
</dbReference>
<keyword evidence="2" id="KW-1185">Reference proteome</keyword>
<dbReference type="eggNOG" id="COG3913">
    <property type="taxonomic scope" value="Bacteria"/>
</dbReference>
<dbReference type="RefSeq" id="WP_012039806.1">
    <property type="nucleotide sequence ID" value="NC_009484.1"/>
</dbReference>
<dbReference type="STRING" id="349163.Acry_2087"/>
<proteinExistence type="predicted"/>
<evidence type="ECO:0000313" key="1">
    <source>
        <dbReference type="EMBL" id="ABQ31286.1"/>
    </source>
</evidence>
<organism evidence="1 2">
    <name type="scientific">Acidiphilium cryptum (strain JF-5)</name>
    <dbReference type="NCBI Taxonomy" id="349163"/>
    <lineage>
        <taxon>Bacteria</taxon>
        <taxon>Pseudomonadati</taxon>
        <taxon>Pseudomonadota</taxon>
        <taxon>Alphaproteobacteria</taxon>
        <taxon>Acetobacterales</taxon>
        <taxon>Acidocellaceae</taxon>
        <taxon>Acidiphilium</taxon>
    </lineage>
</organism>
<dbReference type="HOGENOM" id="CLU_084145_1_0_5"/>
<dbReference type="PIRSF" id="PIRSF029287">
    <property type="entry name" value="UCP029287"/>
    <property type="match status" value="1"/>
</dbReference>
<dbReference type="InterPro" id="IPR017748">
    <property type="entry name" value="TagF"/>
</dbReference>
<dbReference type="KEGG" id="acr:Acry_2087"/>
<gene>
    <name evidence="1" type="ordered locus">Acry_2087</name>
</gene>
<dbReference type="Pfam" id="PF09867">
    <property type="entry name" value="TagF_N"/>
    <property type="match status" value="1"/>
</dbReference>
<dbReference type="NCBIfam" id="TIGR03373">
    <property type="entry name" value="VI_minor_4"/>
    <property type="match status" value="1"/>
</dbReference>
<sequence>MARVSGFYGKIPARGDFVGAGLPRAVVDAFDGWMRASLEASRNALGDDWQACWMEAPVWRFAAPVAGVPLGGVWLPSIDRVGRAFPLVLATDAACAGSAWLDAVEEIGIAAVTADVPPDTFAARLADLPPDPCEPAYGWWSAGGPHRGPGRIEVAGLPDPAGFAAFLRDEAGETVR</sequence>
<dbReference type="Proteomes" id="UP000000245">
    <property type="component" value="Chromosome"/>
</dbReference>
<protein>
    <submittedName>
        <fullName evidence="1">Uncharacterized protein-like protein</fullName>
    </submittedName>
</protein>
<dbReference type="EMBL" id="CP000697">
    <property type="protein sequence ID" value="ABQ31286.1"/>
    <property type="molecule type" value="Genomic_DNA"/>
</dbReference>
<dbReference type="Gene3D" id="3.40.1730.10">
    <property type="entry name" value="pa0076 domain"/>
    <property type="match status" value="1"/>
</dbReference>
<reference evidence="1 2" key="1">
    <citation type="submission" date="2007-05" db="EMBL/GenBank/DDBJ databases">
        <title>Complete sequence of chromosome of Acidiphilium cryptum JF-5.</title>
        <authorList>
            <consortium name="US DOE Joint Genome Institute"/>
            <person name="Copeland A."/>
            <person name="Lucas S."/>
            <person name="Lapidus A."/>
            <person name="Barry K."/>
            <person name="Detter J.C."/>
            <person name="Glavina del Rio T."/>
            <person name="Hammon N."/>
            <person name="Israni S."/>
            <person name="Dalin E."/>
            <person name="Tice H."/>
            <person name="Pitluck S."/>
            <person name="Sims D."/>
            <person name="Brettin T."/>
            <person name="Bruce D."/>
            <person name="Han C."/>
            <person name="Schmutz J."/>
            <person name="Larimer F."/>
            <person name="Land M."/>
            <person name="Hauser L."/>
            <person name="Kyrpides N."/>
            <person name="Kim E."/>
            <person name="Magnuson T."/>
            <person name="Richardson P."/>
        </authorList>
    </citation>
    <scope>NUCLEOTIDE SEQUENCE [LARGE SCALE GENOMIC DNA]</scope>
    <source>
        <strain evidence="1 2">JF-5</strain>
    </source>
</reference>
<dbReference type="AlphaFoldDB" id="A5G0A4"/>
<name>A5G0A4_ACICJ</name>
<accession>A5G0A4</accession>
<evidence type="ECO:0000313" key="2">
    <source>
        <dbReference type="Proteomes" id="UP000000245"/>
    </source>
</evidence>